<dbReference type="InterPro" id="IPR041492">
    <property type="entry name" value="HAD_2"/>
</dbReference>
<organism evidence="1 2">
    <name type="scientific">Finegoldia magna</name>
    <name type="common">Peptostreptococcus magnus</name>
    <dbReference type="NCBI Taxonomy" id="1260"/>
    <lineage>
        <taxon>Bacteria</taxon>
        <taxon>Bacillati</taxon>
        <taxon>Bacillota</taxon>
        <taxon>Tissierellia</taxon>
        <taxon>Tissierellales</taxon>
        <taxon>Peptoniphilaceae</taxon>
        <taxon>Finegoldia</taxon>
    </lineage>
</organism>
<dbReference type="Gene3D" id="3.40.50.1000">
    <property type="entry name" value="HAD superfamily/HAD-like"/>
    <property type="match status" value="1"/>
</dbReference>
<dbReference type="PANTHER" id="PTHR47478:SF1">
    <property type="entry name" value="PYRIMIDINE 5'-NUCLEOTIDASE YJJG"/>
    <property type="match status" value="1"/>
</dbReference>
<dbReference type="GO" id="GO:0016787">
    <property type="term" value="F:hydrolase activity"/>
    <property type="evidence" value="ECO:0007669"/>
    <property type="project" value="UniProtKB-KW"/>
</dbReference>
<proteinExistence type="predicted"/>
<dbReference type="NCBIfam" id="TIGR01549">
    <property type="entry name" value="HAD-SF-IA-v1"/>
    <property type="match status" value="1"/>
</dbReference>
<dbReference type="SFLD" id="SFLDS00003">
    <property type="entry name" value="Haloacid_Dehalogenase"/>
    <property type="match status" value="1"/>
</dbReference>
<accession>A0A7D4FNP9</accession>
<dbReference type="RefSeq" id="WP_002841638.1">
    <property type="nucleotide sequence ID" value="NZ_CP054000.1"/>
</dbReference>
<dbReference type="AlphaFoldDB" id="A0A7D4FNP9"/>
<keyword evidence="1" id="KW-0378">Hydrolase</keyword>
<dbReference type="SUPFAM" id="SSF56784">
    <property type="entry name" value="HAD-like"/>
    <property type="match status" value="1"/>
</dbReference>
<dbReference type="InterPro" id="IPR023198">
    <property type="entry name" value="PGP-like_dom2"/>
</dbReference>
<reference evidence="1 2" key="1">
    <citation type="submission" date="2020-05" db="EMBL/GenBank/DDBJ databases">
        <title>FDA dAtabase for Regulatory Grade micrObial Sequences (FDA-ARGOS): Supporting development and validation of Infectious Disease Dx tests.</title>
        <authorList>
            <person name="Pederson C."/>
            <person name="Tallon L."/>
            <person name="Sadzewicz L."/>
            <person name="Zhao X."/>
            <person name="Vavikolanu K."/>
            <person name="Mehta A."/>
            <person name="Aluvathingal J."/>
            <person name="Nadendla S."/>
            <person name="Myers T."/>
            <person name="Yan Y."/>
            <person name="Sichtig H."/>
        </authorList>
    </citation>
    <scope>NUCLEOTIDE SEQUENCE [LARGE SCALE GENOMIC DNA]</scope>
    <source>
        <strain evidence="1 2">FDAARGOS_764</strain>
    </source>
</reference>
<dbReference type="InterPro" id="IPR023214">
    <property type="entry name" value="HAD_sf"/>
</dbReference>
<dbReference type="EMBL" id="CP054000">
    <property type="protein sequence ID" value="QKH80169.1"/>
    <property type="molecule type" value="Genomic_DNA"/>
</dbReference>
<protein>
    <submittedName>
        <fullName evidence="1">HAD family hydrolase</fullName>
    </submittedName>
</protein>
<evidence type="ECO:0000313" key="1">
    <source>
        <dbReference type="EMBL" id="QKH80169.1"/>
    </source>
</evidence>
<dbReference type="SFLD" id="SFLDG01129">
    <property type="entry name" value="C1.5:_HAD__Beta-PGM__Phosphata"/>
    <property type="match status" value="1"/>
</dbReference>
<dbReference type="PANTHER" id="PTHR47478">
    <property type="match status" value="1"/>
</dbReference>
<name>A0A7D4FNP9_FINMA</name>
<gene>
    <name evidence="1" type="ORF">FOC70_07340</name>
</gene>
<dbReference type="Pfam" id="PF13419">
    <property type="entry name" value="HAD_2"/>
    <property type="match status" value="1"/>
</dbReference>
<dbReference type="InterPro" id="IPR052550">
    <property type="entry name" value="Pyrimidine_5'-ntase_YjjG"/>
</dbReference>
<sequence length="231" mass="27938">MNKIETIIFDLDNTLYNFKYFWEKAHYELYKDLNIKEVDYNTFMKEYLIQDKVLWNDIVAGKIDLNELRIIRPYITFKKLGIDKSRKFCKEFYLRMFDILINEMFIESKINNILSNLKDNYKLYILTNGLKKEQEMKVNKLGISKYFENIIISESIGYEKPDLKAFYYLINKFDITPHYTIMIGDSYINDIEPSIKLGFNTLHIDYEKLVKLDYNFNEDILEQFKDNIVWS</sequence>
<dbReference type="InterPro" id="IPR006439">
    <property type="entry name" value="HAD-SF_hydro_IA"/>
</dbReference>
<dbReference type="Gene3D" id="1.10.150.240">
    <property type="entry name" value="Putative phosphatase, domain 2"/>
    <property type="match status" value="1"/>
</dbReference>
<dbReference type="InterPro" id="IPR036412">
    <property type="entry name" value="HAD-like_sf"/>
</dbReference>
<evidence type="ECO:0000313" key="2">
    <source>
        <dbReference type="Proteomes" id="UP000502899"/>
    </source>
</evidence>
<dbReference type="Proteomes" id="UP000502899">
    <property type="component" value="Chromosome"/>
</dbReference>